<proteinExistence type="predicted"/>
<feature type="compositionally biased region" description="Basic residues" evidence="1">
    <location>
        <begin position="1"/>
        <end position="13"/>
    </location>
</feature>
<comment type="caution">
    <text evidence="2">The sequence shown here is derived from an EMBL/GenBank/DDBJ whole genome shotgun (WGS) entry which is preliminary data.</text>
</comment>
<sequence>MDAKAKPARRPARPRAGANARFFRDDDPRVKVRRCLMCGGDFWSAHAGNRMCAACIEKAREL</sequence>
<dbReference type="EMBL" id="BAABBP010000031">
    <property type="protein sequence ID" value="GAA4002576.1"/>
    <property type="molecule type" value="Genomic_DNA"/>
</dbReference>
<accession>A0ABP7RV31</accession>
<protein>
    <submittedName>
        <fullName evidence="2">Uncharacterized protein</fullName>
    </submittedName>
</protein>
<evidence type="ECO:0000313" key="3">
    <source>
        <dbReference type="Proteomes" id="UP001501627"/>
    </source>
</evidence>
<keyword evidence="3" id="KW-1185">Reference proteome</keyword>
<organism evidence="2 3">
    <name type="scientific">Comamonas faecalis</name>
    <dbReference type="NCBI Taxonomy" id="1387849"/>
    <lineage>
        <taxon>Bacteria</taxon>
        <taxon>Pseudomonadati</taxon>
        <taxon>Pseudomonadota</taxon>
        <taxon>Betaproteobacteria</taxon>
        <taxon>Burkholderiales</taxon>
        <taxon>Comamonadaceae</taxon>
        <taxon>Comamonas</taxon>
    </lineage>
</organism>
<gene>
    <name evidence="2" type="ORF">GCM10022279_28130</name>
</gene>
<feature type="region of interest" description="Disordered" evidence="1">
    <location>
        <begin position="1"/>
        <end position="20"/>
    </location>
</feature>
<dbReference type="Proteomes" id="UP001501627">
    <property type="component" value="Unassembled WGS sequence"/>
</dbReference>
<evidence type="ECO:0000256" key="1">
    <source>
        <dbReference type="SAM" id="MobiDB-lite"/>
    </source>
</evidence>
<evidence type="ECO:0000313" key="2">
    <source>
        <dbReference type="EMBL" id="GAA4002576.1"/>
    </source>
</evidence>
<name>A0ABP7RV31_9BURK</name>
<reference evidence="3" key="1">
    <citation type="journal article" date="2019" name="Int. J. Syst. Evol. Microbiol.">
        <title>The Global Catalogue of Microorganisms (GCM) 10K type strain sequencing project: providing services to taxonomists for standard genome sequencing and annotation.</title>
        <authorList>
            <consortium name="The Broad Institute Genomics Platform"/>
            <consortium name="The Broad Institute Genome Sequencing Center for Infectious Disease"/>
            <person name="Wu L."/>
            <person name="Ma J."/>
        </authorList>
    </citation>
    <scope>NUCLEOTIDE SEQUENCE [LARGE SCALE GENOMIC DNA]</scope>
    <source>
        <strain evidence="3">JCM 17561</strain>
    </source>
</reference>